<dbReference type="Proteomes" id="UP000284842">
    <property type="component" value="Unassembled WGS sequence"/>
</dbReference>
<sequence>MPLSFLVHTSRLTTTHIIRPCASKGACSHGYKADVGVGRGYNTLATRRAAQGRGYQAGRGDKSFSTTHKGAGRGYKTLTTTTTTTKHLGSAHTCELVKMKMLARFFSLKGVGVVGGVMASASTGASGGVGGGLVKCSTAAAAANTINTSKTTTTMINTGKTTTTMRHHSSCSTSKAFAPEIEELFHGNEKFMDTIHKTNPGLLASLAVNGQREFLSSSYPFSFSPLFFSFPFLAFLHYPSLPSPPLPSPHSYHTLSKPDITSSC</sequence>
<dbReference type="OrthoDB" id="10248475at2759"/>
<dbReference type="InParanoid" id="A0A409Y9X3"/>
<dbReference type="EMBL" id="NHTK01001345">
    <property type="protein sequence ID" value="PPQ99817.1"/>
    <property type="molecule type" value="Genomic_DNA"/>
</dbReference>
<reference evidence="2 3" key="1">
    <citation type="journal article" date="2018" name="Evol. Lett.">
        <title>Horizontal gene cluster transfer increased hallucinogenic mushroom diversity.</title>
        <authorList>
            <person name="Reynolds H.T."/>
            <person name="Vijayakumar V."/>
            <person name="Gluck-Thaler E."/>
            <person name="Korotkin H.B."/>
            <person name="Matheny P.B."/>
            <person name="Slot J.C."/>
        </authorList>
    </citation>
    <scope>NUCLEOTIDE SEQUENCE [LARGE SCALE GENOMIC DNA]</scope>
    <source>
        <strain evidence="2 3">2629</strain>
    </source>
</reference>
<dbReference type="AlphaFoldDB" id="A0A409Y9X3"/>
<evidence type="ECO:0000313" key="3">
    <source>
        <dbReference type="Proteomes" id="UP000284842"/>
    </source>
</evidence>
<comment type="caution">
    <text evidence="2">The sequence shown here is derived from an EMBL/GenBank/DDBJ whole genome shotgun (WGS) entry which is preliminary data.</text>
</comment>
<keyword evidence="3" id="KW-1185">Reference proteome</keyword>
<protein>
    <submittedName>
        <fullName evidence="2">Uncharacterized protein</fullName>
    </submittedName>
</protein>
<evidence type="ECO:0000256" key="1">
    <source>
        <dbReference type="SAM" id="MobiDB-lite"/>
    </source>
</evidence>
<name>A0A409Y9X3_9AGAR</name>
<proteinExistence type="predicted"/>
<evidence type="ECO:0000313" key="2">
    <source>
        <dbReference type="EMBL" id="PPQ99817.1"/>
    </source>
</evidence>
<accession>A0A409Y9X3</accession>
<feature type="region of interest" description="Disordered" evidence="1">
    <location>
        <begin position="52"/>
        <end position="72"/>
    </location>
</feature>
<gene>
    <name evidence="2" type="ORF">CVT24_009645</name>
</gene>
<organism evidence="2 3">
    <name type="scientific">Panaeolus cyanescens</name>
    <dbReference type="NCBI Taxonomy" id="181874"/>
    <lineage>
        <taxon>Eukaryota</taxon>
        <taxon>Fungi</taxon>
        <taxon>Dikarya</taxon>
        <taxon>Basidiomycota</taxon>
        <taxon>Agaricomycotina</taxon>
        <taxon>Agaricomycetes</taxon>
        <taxon>Agaricomycetidae</taxon>
        <taxon>Agaricales</taxon>
        <taxon>Agaricineae</taxon>
        <taxon>Galeropsidaceae</taxon>
        <taxon>Panaeolus</taxon>
    </lineage>
</organism>